<dbReference type="RefSeq" id="WP_326979545.1">
    <property type="nucleotide sequence ID" value="NZ_ARZY01000016.1"/>
</dbReference>
<evidence type="ECO:0000256" key="1">
    <source>
        <dbReference type="ARBA" id="ARBA00005233"/>
    </source>
</evidence>
<keyword evidence="3" id="KW-1133">Transmembrane helix</keyword>
<dbReference type="Gene3D" id="3.30.700.10">
    <property type="entry name" value="Glycoprotein, Type 4 Pilin"/>
    <property type="match status" value="1"/>
</dbReference>
<keyword evidence="3" id="KW-0472">Membrane</keyword>
<dbReference type="InterPro" id="IPR045584">
    <property type="entry name" value="Pilin-like"/>
</dbReference>
<dbReference type="InterPro" id="IPR012902">
    <property type="entry name" value="N_methyl_site"/>
</dbReference>
<evidence type="ECO:0000313" key="4">
    <source>
        <dbReference type="EMBL" id="EWH10047.1"/>
    </source>
</evidence>
<evidence type="ECO:0000313" key="5">
    <source>
        <dbReference type="Proteomes" id="UP000019276"/>
    </source>
</evidence>
<organism evidence="4 5">
    <name type="scientific">Catenovulum agarivorans DS-2</name>
    <dbReference type="NCBI Taxonomy" id="1328313"/>
    <lineage>
        <taxon>Bacteria</taxon>
        <taxon>Pseudomonadati</taxon>
        <taxon>Pseudomonadota</taxon>
        <taxon>Gammaproteobacteria</taxon>
        <taxon>Alteromonadales</taxon>
        <taxon>Alteromonadaceae</taxon>
        <taxon>Catenovulum</taxon>
    </lineage>
</organism>
<dbReference type="PROSITE" id="PS00409">
    <property type="entry name" value="PROKAR_NTER_METHYL"/>
    <property type="match status" value="1"/>
</dbReference>
<dbReference type="Proteomes" id="UP000019276">
    <property type="component" value="Unassembled WGS sequence"/>
</dbReference>
<keyword evidence="5" id="KW-1185">Reference proteome</keyword>
<dbReference type="PANTHER" id="PTHR30093:SF34">
    <property type="entry name" value="PREPILIN PEPTIDASE-DEPENDENT PROTEIN D"/>
    <property type="match status" value="1"/>
</dbReference>
<accession>W7QM63</accession>
<feature type="transmembrane region" description="Helical" evidence="3">
    <location>
        <begin position="35"/>
        <end position="58"/>
    </location>
</feature>
<evidence type="ECO:0000256" key="2">
    <source>
        <dbReference type="ARBA" id="ARBA00022481"/>
    </source>
</evidence>
<protein>
    <submittedName>
        <fullName evidence="4">Pilus biogenesis protein tapA</fullName>
    </submittedName>
</protein>
<dbReference type="PANTHER" id="PTHR30093">
    <property type="entry name" value="GENERAL SECRETION PATHWAY PROTEIN G"/>
    <property type="match status" value="1"/>
</dbReference>
<evidence type="ECO:0000256" key="3">
    <source>
        <dbReference type="SAM" id="Phobius"/>
    </source>
</evidence>
<dbReference type="STRING" id="1328313.DS2_09652"/>
<keyword evidence="3" id="KW-0812">Transmembrane</keyword>
<sequence length="176" mass="18187">MPDRGQLGGQYGLGSKLGLQILEIEKMKRSSNKGFTLIELMIVVAIIGILAAVAVPAYNDYFDSARSTEAKQQAESLKKSVTACILREEALNAANYANCLSGNAGIPAAITANPGGNSTLACAAVVTNAAVIDVEADTDGDGTSDYNVRLTPTFQAGGQITWAIDEQGTVDACAGT</sequence>
<gene>
    <name evidence="4" type="ORF">DS2_09652</name>
</gene>
<keyword evidence="2" id="KW-0488">Methylation</keyword>
<dbReference type="SUPFAM" id="SSF54523">
    <property type="entry name" value="Pili subunits"/>
    <property type="match status" value="1"/>
</dbReference>
<proteinExistence type="inferred from homology"/>
<reference evidence="4 5" key="1">
    <citation type="journal article" date="2014" name="Genome Announc.">
        <title>Draft Genome Sequence of the Agar-Degrading Bacterium Catenovulum sp. Strain DS-2, Isolated from Intestines of Haliotis diversicolor.</title>
        <authorList>
            <person name="Shan D."/>
            <person name="Li X."/>
            <person name="Gu Z."/>
            <person name="Wei G."/>
            <person name="Gao Z."/>
            <person name="Shao Z."/>
        </authorList>
    </citation>
    <scope>NUCLEOTIDE SEQUENCE [LARGE SCALE GENOMIC DNA]</scope>
    <source>
        <strain evidence="4 5">DS-2</strain>
    </source>
</reference>
<comment type="caution">
    <text evidence="4">The sequence shown here is derived from an EMBL/GenBank/DDBJ whole genome shotgun (WGS) entry which is preliminary data.</text>
</comment>
<comment type="similarity">
    <text evidence="1">Belongs to the N-Me-Phe pilin family.</text>
</comment>
<dbReference type="Pfam" id="PF07963">
    <property type="entry name" value="N_methyl"/>
    <property type="match status" value="1"/>
</dbReference>
<dbReference type="EMBL" id="ARZY01000016">
    <property type="protein sequence ID" value="EWH10047.1"/>
    <property type="molecule type" value="Genomic_DNA"/>
</dbReference>
<dbReference type="eggNOG" id="COG4969">
    <property type="taxonomic scope" value="Bacteria"/>
</dbReference>
<dbReference type="AlphaFoldDB" id="W7QM63"/>
<dbReference type="NCBIfam" id="TIGR02532">
    <property type="entry name" value="IV_pilin_GFxxxE"/>
    <property type="match status" value="1"/>
</dbReference>
<name>W7QM63_9ALTE</name>